<keyword evidence="4" id="KW-1185">Reference proteome</keyword>
<proteinExistence type="predicted"/>
<dbReference type="Proteomes" id="UP000011867">
    <property type="component" value="Chromosome"/>
</dbReference>
<dbReference type="Pfam" id="PF19099">
    <property type="entry name" value="DUF5786"/>
    <property type="match status" value="1"/>
</dbReference>
<evidence type="ECO:0000313" key="4">
    <source>
        <dbReference type="Proteomes" id="UP000011867"/>
    </source>
</evidence>
<dbReference type="HOGENOM" id="CLU_211275_0_0_2"/>
<dbReference type="InterPro" id="IPR043902">
    <property type="entry name" value="DUF5786"/>
</dbReference>
<protein>
    <recommendedName>
        <fullName evidence="2">DUF5786 domain-containing protein</fullName>
    </recommendedName>
</protein>
<feature type="region of interest" description="Disordered" evidence="1">
    <location>
        <begin position="1"/>
        <end position="28"/>
    </location>
</feature>
<dbReference type="GeneID" id="43870389"/>
<reference evidence="3 4" key="1">
    <citation type="journal article" date="2013" name="Genome Announc.">
        <title>Genome of the haloarchaeon Natronomonas moolapensis, a neutrophilic member of a previously haloalkaliphilic genus.</title>
        <authorList>
            <person name="Dyall-Smith M.L."/>
            <person name="Pfeiffer F."/>
            <person name="Oberwinkler T."/>
            <person name="Klee K."/>
            <person name="Rampp M."/>
            <person name="Palm P."/>
            <person name="Gross K."/>
            <person name="Schuster S.C."/>
            <person name="Oesterhelt D."/>
        </authorList>
    </citation>
    <scope>NUCLEOTIDE SEQUENCE [LARGE SCALE GENOMIC DNA]</scope>
    <source>
        <strain evidence="4">DSM 18674 / JCM 14361 / 8.8.11</strain>
    </source>
</reference>
<dbReference type="AlphaFoldDB" id="M1XU21"/>
<dbReference type="EMBL" id="HF582854">
    <property type="protein sequence ID" value="CCQ38004.1"/>
    <property type="molecule type" value="Genomic_DNA"/>
</dbReference>
<sequence>MSMGAYDEAEHERREQKTSSVDAAFDDERTTYRGELKYDSGDSAEALIDQFKQMRK</sequence>
<gene>
    <name evidence="3" type="ordered locus">Nmlp_3892</name>
</gene>
<feature type="domain" description="DUF5786" evidence="2">
    <location>
        <begin position="3"/>
        <end position="55"/>
    </location>
</feature>
<evidence type="ECO:0000259" key="2">
    <source>
        <dbReference type="Pfam" id="PF19099"/>
    </source>
</evidence>
<evidence type="ECO:0000313" key="3">
    <source>
        <dbReference type="EMBL" id="CCQ38004.1"/>
    </source>
</evidence>
<organism evidence="3 4">
    <name type="scientific">Natronomonas moolapensis (strain DSM 18674 / CECT 7526 / JCM 14361 / 8.8.11)</name>
    <dbReference type="NCBI Taxonomy" id="268739"/>
    <lineage>
        <taxon>Archaea</taxon>
        <taxon>Methanobacteriati</taxon>
        <taxon>Methanobacteriota</taxon>
        <taxon>Stenosarchaea group</taxon>
        <taxon>Halobacteria</taxon>
        <taxon>Halobacteriales</taxon>
        <taxon>Natronomonadaceae</taxon>
        <taxon>Natronomonas</taxon>
    </lineage>
</organism>
<dbReference type="KEGG" id="nmo:Nmlp_3892"/>
<accession>M1XU21</accession>
<feature type="compositionally biased region" description="Basic and acidic residues" evidence="1">
    <location>
        <begin position="8"/>
        <end position="17"/>
    </location>
</feature>
<name>M1XU21_NATM8</name>
<dbReference type="eggNOG" id="arCOG06346">
    <property type="taxonomic scope" value="Archaea"/>
</dbReference>
<dbReference type="RefSeq" id="WP_015410731.1">
    <property type="nucleotide sequence ID" value="NC_020388.1"/>
</dbReference>
<evidence type="ECO:0000256" key="1">
    <source>
        <dbReference type="SAM" id="MobiDB-lite"/>
    </source>
</evidence>